<proteinExistence type="predicted"/>
<organism evidence="2 3">
    <name type="scientific">Fodinicola feengrottensis</name>
    <dbReference type="NCBI Taxonomy" id="435914"/>
    <lineage>
        <taxon>Bacteria</taxon>
        <taxon>Bacillati</taxon>
        <taxon>Actinomycetota</taxon>
        <taxon>Actinomycetes</taxon>
        <taxon>Mycobacteriales</taxon>
        <taxon>Fodinicola</taxon>
    </lineage>
</organism>
<dbReference type="RefSeq" id="WP_344308783.1">
    <property type="nucleotide sequence ID" value="NZ_BAAANY010000007.1"/>
</dbReference>
<comment type="caution">
    <text evidence="2">The sequence shown here is derived from an EMBL/GenBank/DDBJ whole genome shotgun (WGS) entry which is preliminary data.</text>
</comment>
<dbReference type="Proteomes" id="UP001500618">
    <property type="component" value="Unassembled WGS sequence"/>
</dbReference>
<sequence>MTTTQSKRRILVVGVTAGVLVAGGLGVGTAYAASTYFHPSQPVAARSATQLGGAGTNTNTNTATGGDPAPAAGQNAAGNTGTPVANGIPVSATSIPTTPQAYAKEAFEAWRTQQTARLRQLTTAASYKQFQSIPRQTSGRVWYFSSCDAGAGQIYCTFAAYPTGDTVVVHLPNGPSTAHGIVGAAYTAGGHATLPARSVPAYAKAAATAFSDQNYDLLAHVTSQAGFKALLAQPLPGEQTWGNPSCDVGAGNIYCTLKSKQGATIVLHGDNQVPGGDFPRVDLQSYHRA</sequence>
<keyword evidence="3" id="KW-1185">Reference proteome</keyword>
<dbReference type="EMBL" id="BAAANY010000007">
    <property type="protein sequence ID" value="GAA1668708.1"/>
    <property type="molecule type" value="Genomic_DNA"/>
</dbReference>
<gene>
    <name evidence="2" type="ORF">GCM10009765_17700</name>
</gene>
<name>A0ABN2GCZ8_9ACTN</name>
<evidence type="ECO:0000256" key="1">
    <source>
        <dbReference type="SAM" id="MobiDB-lite"/>
    </source>
</evidence>
<feature type="compositionally biased region" description="Low complexity" evidence="1">
    <location>
        <begin position="56"/>
        <end position="83"/>
    </location>
</feature>
<accession>A0ABN2GCZ8</accession>
<feature type="region of interest" description="Disordered" evidence="1">
    <location>
        <begin position="50"/>
        <end position="84"/>
    </location>
</feature>
<reference evidence="2 3" key="1">
    <citation type="journal article" date="2019" name="Int. J. Syst. Evol. Microbiol.">
        <title>The Global Catalogue of Microorganisms (GCM) 10K type strain sequencing project: providing services to taxonomists for standard genome sequencing and annotation.</title>
        <authorList>
            <consortium name="The Broad Institute Genomics Platform"/>
            <consortium name="The Broad Institute Genome Sequencing Center for Infectious Disease"/>
            <person name="Wu L."/>
            <person name="Ma J."/>
        </authorList>
    </citation>
    <scope>NUCLEOTIDE SEQUENCE [LARGE SCALE GENOMIC DNA]</scope>
    <source>
        <strain evidence="2 3">JCM 14718</strain>
    </source>
</reference>
<evidence type="ECO:0000313" key="3">
    <source>
        <dbReference type="Proteomes" id="UP001500618"/>
    </source>
</evidence>
<evidence type="ECO:0000313" key="2">
    <source>
        <dbReference type="EMBL" id="GAA1668708.1"/>
    </source>
</evidence>
<protein>
    <submittedName>
        <fullName evidence="2">Uncharacterized protein</fullName>
    </submittedName>
</protein>